<feature type="compositionally biased region" description="Low complexity" evidence="1">
    <location>
        <begin position="85"/>
        <end position="98"/>
    </location>
</feature>
<dbReference type="Proteomes" id="UP000016923">
    <property type="component" value="Unassembled WGS sequence"/>
</dbReference>
<dbReference type="STRING" id="1262450.S3CVZ3"/>
<dbReference type="AlphaFoldDB" id="S3CVZ3"/>
<evidence type="ECO:0000256" key="1">
    <source>
        <dbReference type="SAM" id="MobiDB-lite"/>
    </source>
</evidence>
<organism evidence="2 3">
    <name type="scientific">Ophiostoma piceae (strain UAMH 11346)</name>
    <name type="common">Sap stain fungus</name>
    <dbReference type="NCBI Taxonomy" id="1262450"/>
    <lineage>
        <taxon>Eukaryota</taxon>
        <taxon>Fungi</taxon>
        <taxon>Dikarya</taxon>
        <taxon>Ascomycota</taxon>
        <taxon>Pezizomycotina</taxon>
        <taxon>Sordariomycetes</taxon>
        <taxon>Sordariomycetidae</taxon>
        <taxon>Ophiostomatales</taxon>
        <taxon>Ophiostomataceae</taxon>
        <taxon>Ophiostoma</taxon>
    </lineage>
</organism>
<feature type="compositionally biased region" description="Low complexity" evidence="1">
    <location>
        <begin position="176"/>
        <end position="189"/>
    </location>
</feature>
<feature type="region of interest" description="Disordered" evidence="1">
    <location>
        <begin position="85"/>
        <end position="199"/>
    </location>
</feature>
<protein>
    <submittedName>
        <fullName evidence="2">Pentatricopeptide repeat domain-containing protein</fullName>
    </submittedName>
</protein>
<feature type="region of interest" description="Disordered" evidence="1">
    <location>
        <begin position="1009"/>
        <end position="1030"/>
    </location>
</feature>
<evidence type="ECO:0000313" key="2">
    <source>
        <dbReference type="EMBL" id="EPE04965.1"/>
    </source>
</evidence>
<reference evidence="2 3" key="1">
    <citation type="journal article" date="2013" name="BMC Genomics">
        <title>The genome and transcriptome of the pine saprophyte Ophiostoma piceae, and a comparison with the bark beetle-associated pine pathogen Grosmannia clavigera.</title>
        <authorList>
            <person name="Haridas S."/>
            <person name="Wang Y."/>
            <person name="Lim L."/>
            <person name="Massoumi Alamouti S."/>
            <person name="Jackman S."/>
            <person name="Docking R."/>
            <person name="Robertson G."/>
            <person name="Birol I."/>
            <person name="Bohlmann J."/>
            <person name="Breuil C."/>
        </authorList>
    </citation>
    <scope>NUCLEOTIDE SEQUENCE [LARGE SCALE GENOMIC DNA]</scope>
    <source>
        <strain evidence="2 3">UAMH 11346</strain>
    </source>
</reference>
<proteinExistence type="predicted"/>
<dbReference type="InterPro" id="IPR011990">
    <property type="entry name" value="TPR-like_helical_dom_sf"/>
</dbReference>
<dbReference type="HOGENOM" id="CLU_290551_0_0_1"/>
<evidence type="ECO:0000313" key="3">
    <source>
        <dbReference type="Proteomes" id="UP000016923"/>
    </source>
</evidence>
<feature type="region of interest" description="Disordered" evidence="1">
    <location>
        <begin position="30"/>
        <end position="59"/>
    </location>
</feature>
<name>S3CVZ3_OPHP1</name>
<dbReference type="EMBL" id="KE148158">
    <property type="protein sequence ID" value="EPE04965.1"/>
    <property type="molecule type" value="Genomic_DNA"/>
</dbReference>
<keyword evidence="3" id="KW-1185">Reference proteome</keyword>
<dbReference type="VEuPathDB" id="FungiDB:F503_00119"/>
<gene>
    <name evidence="2" type="ORF">F503_00119</name>
</gene>
<feature type="region of interest" description="Disordered" evidence="1">
    <location>
        <begin position="782"/>
        <end position="824"/>
    </location>
</feature>
<feature type="compositionally biased region" description="Basic and acidic residues" evidence="1">
    <location>
        <begin position="515"/>
        <end position="524"/>
    </location>
</feature>
<feature type="compositionally biased region" description="Low complexity" evidence="1">
    <location>
        <begin position="561"/>
        <end position="573"/>
    </location>
</feature>
<feature type="region of interest" description="Disordered" evidence="1">
    <location>
        <begin position="515"/>
        <end position="573"/>
    </location>
</feature>
<accession>S3CVZ3</accession>
<feature type="compositionally biased region" description="Basic and acidic residues" evidence="1">
    <location>
        <begin position="122"/>
        <end position="137"/>
    </location>
</feature>
<dbReference type="Gene3D" id="1.25.40.10">
    <property type="entry name" value="Tetratricopeptide repeat domain"/>
    <property type="match status" value="1"/>
</dbReference>
<dbReference type="OrthoDB" id="185373at2759"/>
<feature type="compositionally biased region" description="Low complexity" evidence="1">
    <location>
        <begin position="138"/>
        <end position="150"/>
    </location>
</feature>
<feature type="compositionally biased region" description="Low complexity" evidence="1">
    <location>
        <begin position="533"/>
        <end position="551"/>
    </location>
</feature>
<sequence>MPAGVDMTWRGVRPLLPGVVHRLTGPAAAAPAATTLPPSARPPVARRHHTLTRSSPSRPPCVFCRPRRTRTVAARPLLFYYSTAADSAKSDGSSSNRSPAATGYSTDARPSPTVVSWQAMAKEVEDKRRRETEDRLRQQQQSSLTSSTTTPGTRMMDSMSREPSLPLHLPLPPAPSSSTTSPASTLTPPQGQAGYRPTSASALTKPIIHHTPPNENERSRKQHVKSVVRQGRLGIMRQMQGLQMVDWRQVLRRLAMSTPREESHEQVSIAAAAETVFTTNDHASADPALRGADGFPDFDVQNIYSAATPAKIVGWRKNAVLFAFPADSPSVTELVHGVDDSMWSIWSRTACVLKLFRWQGPSSSSSGSLDFTHRPWLLSISGASETSISRAVLDVVRFAKDAEAIALGPSDLALLDDSWTRAKIAPSTNNENETTAPEAALETAAIEGGPWKLESSSYYFDSKYREDPVFRPYVTDIGAHNIPRPDSWTPDSFERYVAALVNGVPPPQLSTKIYHEQRAHDSAIEHSPQGTVASARGSDDASSSSSNNTAGKRPGTEADVQSSSRQQPAAPSHSRTVIDLLHNVFHDDAARSSVTLSAFKMALTYMSRFGEANRPDVRTLFTRIEELEIPMDTETFNIILASYVKSQDVRNYGSTLRLMRSRRHGYTPDLTTWLLFLRLFWSEEVKRHILHTMFAKGLLNTSRAVRLVALEMAEHDAQQAVLRAPAPSSGPDFMHDFMSRQAQRYGPRWLSRAAANRILDVFAGHARFAECDQLLAALQEKQDAETYRPRRPKSKMAQAKARAKKQKADTAAAGTVGRDSAASPPPGFVSRLSLDTFTYNVVLTHCKVQNDAGAALMILRRMEVAGAPKVPDGLTSHVAGRPWLPRIPPDSATYHLLFAMAWSQRLPHTMAVLWYYACINLQARHWILLRASRERVELEGGKQVPLAYFLTGVDPDEQPAAELPRSVSGYRPVQQAGLEMSTRIVDQYSGWEPSEPLSKVLQDAMDRDAAMRTADHSAASSAASPKTPPPMRIRLRKRATEKEDEILTGSTVFKYMEIPVKWGAFKTIEYSR</sequence>
<dbReference type="eggNOG" id="ENOG502S5GM">
    <property type="taxonomic scope" value="Eukaryota"/>
</dbReference>